<accession>A0A0A1DQS7</accession>
<gene>
    <name evidence="2" type="ORF">KR76_15020</name>
</gene>
<dbReference type="KEGG" id="psim:KR76_15020"/>
<dbReference type="GO" id="GO:0003677">
    <property type="term" value="F:DNA binding"/>
    <property type="evidence" value="ECO:0007669"/>
    <property type="project" value="InterPro"/>
</dbReference>
<keyword evidence="3" id="KW-1185">Reference proteome</keyword>
<sequence>MISVQRAAERLDCSRHHVYRLIAAGKLRAVEIKVSGARPKTRVYPEDLDEFIEANTRTA</sequence>
<feature type="domain" description="Helix-turn-helix" evidence="1">
    <location>
        <begin position="3"/>
        <end position="55"/>
    </location>
</feature>
<evidence type="ECO:0000313" key="3">
    <source>
        <dbReference type="Proteomes" id="UP000030300"/>
    </source>
</evidence>
<name>A0A0A1DQS7_NOCSI</name>
<reference evidence="2 3" key="1">
    <citation type="journal article" date="2015" name="Genome Announc.">
        <title>Complete Genome Sequence of Steroid-Transforming Nocardioides simplex VKM Ac-2033D.</title>
        <authorList>
            <person name="Shtratnikova V.Y."/>
            <person name="Schelkunov M.I."/>
            <person name="Pekov Y.A."/>
            <person name="Fokina V.V."/>
            <person name="Logacheva M.D."/>
            <person name="Sokolov S.L."/>
            <person name="Bragin E.Y."/>
            <person name="Ashapkin V.V."/>
            <person name="Donova M.V."/>
        </authorList>
    </citation>
    <scope>NUCLEOTIDE SEQUENCE [LARGE SCALE GENOMIC DNA]</scope>
    <source>
        <strain evidence="2 3">VKM Ac-2033D</strain>
    </source>
</reference>
<dbReference type="EMBL" id="CP009896">
    <property type="protein sequence ID" value="AIY17745.2"/>
    <property type="molecule type" value="Genomic_DNA"/>
</dbReference>
<dbReference type="Proteomes" id="UP000030300">
    <property type="component" value="Chromosome"/>
</dbReference>
<protein>
    <recommendedName>
        <fullName evidence="1">Helix-turn-helix domain-containing protein</fullName>
    </recommendedName>
</protein>
<dbReference type="STRING" id="2045.KR76_15020"/>
<dbReference type="HOGENOM" id="CLU_2955965_0_0_11"/>
<dbReference type="NCBIfam" id="TIGR01764">
    <property type="entry name" value="excise"/>
    <property type="match status" value="1"/>
</dbReference>
<dbReference type="InterPro" id="IPR010093">
    <property type="entry name" value="SinI_DNA-bd"/>
</dbReference>
<dbReference type="AlphaFoldDB" id="A0A0A1DQS7"/>
<dbReference type="Pfam" id="PF12728">
    <property type="entry name" value="HTH_17"/>
    <property type="match status" value="1"/>
</dbReference>
<evidence type="ECO:0000313" key="2">
    <source>
        <dbReference type="EMBL" id="AIY17745.2"/>
    </source>
</evidence>
<dbReference type="InterPro" id="IPR041657">
    <property type="entry name" value="HTH_17"/>
</dbReference>
<proteinExistence type="predicted"/>
<evidence type="ECO:0000259" key="1">
    <source>
        <dbReference type="Pfam" id="PF12728"/>
    </source>
</evidence>
<organism evidence="2 3">
    <name type="scientific">Nocardioides simplex</name>
    <name type="common">Arthrobacter simplex</name>
    <dbReference type="NCBI Taxonomy" id="2045"/>
    <lineage>
        <taxon>Bacteria</taxon>
        <taxon>Bacillati</taxon>
        <taxon>Actinomycetota</taxon>
        <taxon>Actinomycetes</taxon>
        <taxon>Propionibacteriales</taxon>
        <taxon>Nocardioidaceae</taxon>
        <taxon>Pimelobacter</taxon>
    </lineage>
</organism>